<sequence>MDLYLTLPGAVVIPSVDDRNAVIEVESFEARNLIGKVKDQRHNTKLAFDQSSPTEHAVSHPW</sequence>
<reference evidence="1 2" key="1">
    <citation type="journal article" date="2018" name="BMC Genomics">
        <title>Comparative genomics of the wheat fungal pathogen Pyrenophora tritici-repentis reveals chromosomal variations and genome plasticity.</title>
        <authorList>
            <person name="Moolhuijzen P."/>
            <person name="See P.T."/>
            <person name="Hane J.K."/>
            <person name="Shi G."/>
            <person name="Liu Z."/>
            <person name="Oliver R.P."/>
            <person name="Moffat C.S."/>
        </authorList>
    </citation>
    <scope>NUCLEOTIDE SEQUENCE [LARGE SCALE GENOMIC DNA]</scope>
    <source>
        <strain evidence="1">M4</strain>
    </source>
</reference>
<dbReference type="KEGG" id="ptrr:90954330"/>
<protein>
    <submittedName>
        <fullName evidence="1">Uncharacterized protein</fullName>
    </submittedName>
</protein>
<dbReference type="GeneID" id="90954330"/>
<dbReference type="Proteomes" id="UP000245464">
    <property type="component" value="Chromosome 1"/>
</dbReference>
<comment type="caution">
    <text evidence="1">The sequence shown here is derived from an EMBL/GenBank/DDBJ whole genome shotgun (WGS) entry which is preliminary data.</text>
</comment>
<gene>
    <name evidence="1" type="ORF">PtrM4_025730</name>
</gene>
<dbReference type="RefSeq" id="XP_065965874.1">
    <property type="nucleotide sequence ID" value="XM_066103672.1"/>
</dbReference>
<proteinExistence type="predicted"/>
<dbReference type="AlphaFoldDB" id="A0A834VWH5"/>
<dbReference type="EMBL" id="NQIK02000001">
    <property type="protein sequence ID" value="KAF7578333.1"/>
    <property type="molecule type" value="Genomic_DNA"/>
</dbReference>
<organism evidence="1 2">
    <name type="scientific">Pyrenophora tritici-repentis</name>
    <dbReference type="NCBI Taxonomy" id="45151"/>
    <lineage>
        <taxon>Eukaryota</taxon>
        <taxon>Fungi</taxon>
        <taxon>Dikarya</taxon>
        <taxon>Ascomycota</taxon>
        <taxon>Pezizomycotina</taxon>
        <taxon>Dothideomycetes</taxon>
        <taxon>Pleosporomycetidae</taxon>
        <taxon>Pleosporales</taxon>
        <taxon>Pleosporineae</taxon>
        <taxon>Pleosporaceae</taxon>
        <taxon>Pyrenophora</taxon>
    </lineage>
</organism>
<name>A0A834VWH5_9PLEO</name>
<accession>A0A834VWH5</accession>
<evidence type="ECO:0000313" key="2">
    <source>
        <dbReference type="Proteomes" id="UP000245464"/>
    </source>
</evidence>
<evidence type="ECO:0000313" key="1">
    <source>
        <dbReference type="EMBL" id="KAF7578333.1"/>
    </source>
</evidence>